<dbReference type="RefSeq" id="WP_013908393.1">
    <property type="nucleotide sequence ID" value="NC_015681.1"/>
</dbReference>
<dbReference type="InterPro" id="IPR010177">
    <property type="entry name" value="Paired_CXXCH_1"/>
</dbReference>
<gene>
    <name evidence="2" type="ordered locus">Thein_1798</name>
</gene>
<accession>F8ABW2</accession>
<reference evidence="2 3" key="2">
    <citation type="journal article" date="2012" name="Stand. Genomic Sci.">
        <title>Complete genome sequence of the thermophilic sulfate-reducing ocean bacterium Thermodesulfatator indicus type strain (CIR29812(T)).</title>
        <authorList>
            <person name="Anderson I."/>
            <person name="Saunders E."/>
            <person name="Lapidus A."/>
            <person name="Nolan M."/>
            <person name="Lucas S."/>
            <person name="Tice H."/>
            <person name="Del Rio T.G."/>
            <person name="Cheng J.F."/>
            <person name="Han C."/>
            <person name="Tapia R."/>
            <person name="Goodwin L.A."/>
            <person name="Pitluck S."/>
            <person name="Liolios K."/>
            <person name="Mavromatis K."/>
            <person name="Pagani I."/>
            <person name="Ivanova N."/>
            <person name="Mikhailova N."/>
            <person name="Pati A."/>
            <person name="Chen A."/>
            <person name="Palaniappan K."/>
            <person name="Land M."/>
            <person name="Hauser L."/>
            <person name="Jeffries C.D."/>
            <person name="Chang Y.J."/>
            <person name="Brambilla E.M."/>
            <person name="Rohde M."/>
            <person name="Spring S."/>
            <person name="Goker M."/>
            <person name="Detter J.C."/>
            <person name="Woyke T."/>
            <person name="Bristow J."/>
            <person name="Eisen J.A."/>
            <person name="Markowitz V."/>
            <person name="Hugenholtz P."/>
            <person name="Kyrpides N.C."/>
            <person name="Klenk H.P."/>
        </authorList>
    </citation>
    <scope>NUCLEOTIDE SEQUENCE [LARGE SCALE GENOMIC DNA]</scope>
    <source>
        <strain evidence="3">DSM 15286 / JCM 11887 / CIR29812</strain>
    </source>
</reference>
<name>F8ABW2_THEID</name>
<evidence type="ECO:0000313" key="3">
    <source>
        <dbReference type="Proteomes" id="UP000006793"/>
    </source>
</evidence>
<proteinExistence type="predicted"/>
<evidence type="ECO:0000313" key="2">
    <source>
        <dbReference type="EMBL" id="AEH45654.1"/>
    </source>
</evidence>
<dbReference type="AlphaFoldDB" id="F8ABW2"/>
<dbReference type="KEGG" id="tid:Thein_1798"/>
<dbReference type="EMBL" id="CP002683">
    <property type="protein sequence ID" value="AEH45654.1"/>
    <property type="molecule type" value="Genomic_DNA"/>
</dbReference>
<keyword evidence="3" id="KW-1185">Reference proteome</keyword>
<dbReference type="eggNOG" id="ENOG502ZIXP">
    <property type="taxonomic scope" value="Bacteria"/>
</dbReference>
<organism evidence="2 3">
    <name type="scientific">Thermodesulfatator indicus (strain DSM 15286 / JCM 11887 / CIR29812)</name>
    <dbReference type="NCBI Taxonomy" id="667014"/>
    <lineage>
        <taxon>Bacteria</taxon>
        <taxon>Pseudomonadati</taxon>
        <taxon>Thermodesulfobacteriota</taxon>
        <taxon>Thermodesulfobacteria</taxon>
        <taxon>Thermodesulfobacteriales</taxon>
        <taxon>Thermodesulfatatoraceae</taxon>
        <taxon>Thermodesulfatator</taxon>
    </lineage>
</organism>
<dbReference type="HOGENOM" id="CLU_801063_0_0_0"/>
<dbReference type="Proteomes" id="UP000006793">
    <property type="component" value="Chromosome"/>
</dbReference>
<dbReference type="InterPro" id="IPR036280">
    <property type="entry name" value="Multihaem_cyt_sf"/>
</dbReference>
<sequence length="352" mass="38098">MFFIIIINIFVLLYPSSGLSKIKSGLPCSACHTMHYSQHGGILTNWGESGPYKALVINDCLGCHTGTNDGTNYIPYVLSTSPPDYSNAGISGNTLAGGNFYWVSQGQEDRGHNVKPFPPDSVYGYTPPGGSPLSTQLSCAGANGCHGDRSKQGDFEAILGAHHADDDIIDGNTVGTSYRFLLGIKGYEDPKWEYKPDVFSHNQYKGVDRISETEIDSSTISYFCAQCHGDFHNGSGQISADSGGFGSPWLRHPTDYDMGNTPSDSEYRNYPGDYPGPGATGSNPYSLIAPVGSEDVSSPKSNILFQKDAIVTCISCHRAHGTPYKHNLRWDYYGWPQTTSINGCNACHTAKN</sequence>
<reference evidence="3" key="1">
    <citation type="submission" date="2011-04" db="EMBL/GenBank/DDBJ databases">
        <title>The complete genome of Thermodesulfatator indicus DSM 15286.</title>
        <authorList>
            <person name="Lucas S."/>
            <person name="Copeland A."/>
            <person name="Lapidus A."/>
            <person name="Bruce D."/>
            <person name="Goodwin L."/>
            <person name="Pitluck S."/>
            <person name="Peters L."/>
            <person name="Kyrpides N."/>
            <person name="Mavromatis K."/>
            <person name="Pagani I."/>
            <person name="Ivanova N."/>
            <person name="Saunders L."/>
            <person name="Detter J.C."/>
            <person name="Tapia R."/>
            <person name="Han C."/>
            <person name="Land M."/>
            <person name="Hauser L."/>
            <person name="Markowitz V."/>
            <person name="Cheng J.-F."/>
            <person name="Hugenholtz P."/>
            <person name="Woyke T."/>
            <person name="Wu D."/>
            <person name="Spring S."/>
            <person name="Schroeder M."/>
            <person name="Brambilla E."/>
            <person name="Klenk H.-P."/>
            <person name="Eisen J.A."/>
        </authorList>
    </citation>
    <scope>NUCLEOTIDE SEQUENCE [LARGE SCALE GENOMIC DNA]</scope>
    <source>
        <strain evidence="3">DSM 15286 / JCM 11887 / CIR29812</strain>
    </source>
</reference>
<dbReference type="OrthoDB" id="9771829at2"/>
<dbReference type="STRING" id="667014.Thein_1798"/>
<feature type="domain" description="Doubled CXXCH motif" evidence="1">
    <location>
        <begin position="313"/>
        <end position="351"/>
    </location>
</feature>
<dbReference type="Pfam" id="PF09699">
    <property type="entry name" value="Paired_CXXCH_1"/>
    <property type="match status" value="1"/>
</dbReference>
<protein>
    <submittedName>
        <fullName evidence="2">Doubled CXXCH domain protein</fullName>
    </submittedName>
</protein>
<dbReference type="SUPFAM" id="SSF48695">
    <property type="entry name" value="Multiheme cytochromes"/>
    <property type="match status" value="2"/>
</dbReference>
<evidence type="ECO:0000259" key="1">
    <source>
        <dbReference type="Pfam" id="PF09699"/>
    </source>
</evidence>
<dbReference type="PaxDb" id="667014-Thein_1798"/>
<dbReference type="InParanoid" id="F8ABW2"/>
<dbReference type="PATRIC" id="fig|667014.3.peg.1848"/>